<dbReference type="InterPro" id="IPR001721">
    <property type="entry name" value="TD_ACT-like"/>
</dbReference>
<keyword evidence="7" id="KW-0412">Isoleucine biosynthesis</keyword>
<evidence type="ECO:0000256" key="1">
    <source>
        <dbReference type="ARBA" id="ARBA00001274"/>
    </source>
</evidence>
<keyword evidence="6" id="KW-0028">Amino-acid biosynthesis</keyword>
<comment type="pathway">
    <text evidence="3">Amino-acid biosynthesis; L-isoleucine biosynthesis; 2-oxobutanoate from L-threonine: step 1/1.</text>
</comment>
<accession>A0A8S0QSL1</accession>
<name>A0A8S0QSL1_OLEEU</name>
<dbReference type="EC" id="4.3.1.19" evidence="5"/>
<dbReference type="Pfam" id="PF00291">
    <property type="entry name" value="PALP"/>
    <property type="match status" value="1"/>
</dbReference>
<dbReference type="Pfam" id="PF00585">
    <property type="entry name" value="Thr_dehydrat_C"/>
    <property type="match status" value="1"/>
</dbReference>
<evidence type="ECO:0000256" key="10">
    <source>
        <dbReference type="ARBA" id="ARBA00023304"/>
    </source>
</evidence>
<dbReference type="FunFam" id="3.40.50.1100:FF:000005">
    <property type="entry name" value="Threonine dehydratase catabolic"/>
    <property type="match status" value="1"/>
</dbReference>
<evidence type="ECO:0000313" key="13">
    <source>
        <dbReference type="EMBL" id="CAA2968784.1"/>
    </source>
</evidence>
<dbReference type="GO" id="GO:0006565">
    <property type="term" value="P:L-serine catabolic process"/>
    <property type="evidence" value="ECO:0007669"/>
    <property type="project" value="TreeGrafter"/>
</dbReference>
<dbReference type="InterPro" id="IPR038110">
    <property type="entry name" value="TD_ACT-like_sf"/>
</dbReference>
<dbReference type="EMBL" id="CACTIH010001920">
    <property type="protein sequence ID" value="CAA2968784.1"/>
    <property type="molecule type" value="Genomic_DNA"/>
</dbReference>
<evidence type="ECO:0000256" key="8">
    <source>
        <dbReference type="ARBA" id="ARBA00022898"/>
    </source>
</evidence>
<dbReference type="InterPro" id="IPR050147">
    <property type="entry name" value="Ser/Thr_Dehydratase"/>
</dbReference>
<organism evidence="13 14">
    <name type="scientific">Olea europaea subsp. europaea</name>
    <dbReference type="NCBI Taxonomy" id="158383"/>
    <lineage>
        <taxon>Eukaryota</taxon>
        <taxon>Viridiplantae</taxon>
        <taxon>Streptophyta</taxon>
        <taxon>Embryophyta</taxon>
        <taxon>Tracheophyta</taxon>
        <taxon>Spermatophyta</taxon>
        <taxon>Magnoliopsida</taxon>
        <taxon>eudicotyledons</taxon>
        <taxon>Gunneridae</taxon>
        <taxon>Pentapetalae</taxon>
        <taxon>asterids</taxon>
        <taxon>lamiids</taxon>
        <taxon>Lamiales</taxon>
        <taxon>Oleaceae</taxon>
        <taxon>Oleeae</taxon>
        <taxon>Olea</taxon>
    </lineage>
</organism>
<dbReference type="GO" id="GO:0006567">
    <property type="term" value="P:L-threonine catabolic process"/>
    <property type="evidence" value="ECO:0007669"/>
    <property type="project" value="TreeGrafter"/>
</dbReference>
<dbReference type="InterPro" id="IPR001926">
    <property type="entry name" value="TrpB-like_PALP"/>
</dbReference>
<evidence type="ECO:0000256" key="5">
    <source>
        <dbReference type="ARBA" id="ARBA00012096"/>
    </source>
</evidence>
<comment type="catalytic activity">
    <reaction evidence="1">
        <text>L-threonine = 2-oxobutanoate + NH4(+)</text>
        <dbReference type="Rhea" id="RHEA:22108"/>
        <dbReference type="ChEBI" id="CHEBI:16763"/>
        <dbReference type="ChEBI" id="CHEBI:28938"/>
        <dbReference type="ChEBI" id="CHEBI:57926"/>
        <dbReference type="EC" id="4.3.1.19"/>
    </reaction>
</comment>
<gene>
    <name evidence="13" type="ORF">OLEA9_A024475</name>
</gene>
<sequence length="395" mass="43465">MEVLRFVPAQMPLLRSKFTANDTVKSSSPAVRVKPLINAAAAKQEAEILPAVEREPLRVPSALPLLSVSPSSLQCETGYLIPNNPDNGGASNAGSHAQGVALSAQRLGCNAVIAMPVTTPEIKWRSVERLGATVVLVGDSYDEAHIYAKKRAEEENRTFIPPFDHPDVIIGQGTVGMEIIRQMKGPLHAIFVPVGDGGLIDGIAAYVKRVSLEVKILEWNHLMLMQWHYTCTMDMFEGLALAGAEAYCKYSGLKDENVVAVISGANMNFDRLRLVTELADVGRQREAVFATYMPKEPGSFKRFCEFVGPMNITEFKCQYNSDKEEALVLNGGKDEISLAINLTENDLVKDHLRHLQGRTIAFALLFYLLKGSGRFTIEISYLEITWLPTKNARGS</sequence>
<evidence type="ECO:0000256" key="9">
    <source>
        <dbReference type="ARBA" id="ARBA00023239"/>
    </source>
</evidence>
<proteinExistence type="inferred from homology"/>
<evidence type="ECO:0000259" key="11">
    <source>
        <dbReference type="Pfam" id="PF00291"/>
    </source>
</evidence>
<feature type="domain" description="Tryptophan synthase beta chain-like PALP" evidence="11">
    <location>
        <begin position="92"/>
        <end position="216"/>
    </location>
</feature>
<dbReference type="SUPFAM" id="SSF55021">
    <property type="entry name" value="ACT-like"/>
    <property type="match status" value="1"/>
</dbReference>
<dbReference type="AlphaFoldDB" id="A0A8S0QSL1"/>
<dbReference type="InterPro" id="IPR045865">
    <property type="entry name" value="ACT-like_dom_sf"/>
</dbReference>
<evidence type="ECO:0000259" key="12">
    <source>
        <dbReference type="Pfam" id="PF00585"/>
    </source>
</evidence>
<evidence type="ECO:0000256" key="6">
    <source>
        <dbReference type="ARBA" id="ARBA00022605"/>
    </source>
</evidence>
<dbReference type="GO" id="GO:0003941">
    <property type="term" value="F:L-serine ammonia-lyase activity"/>
    <property type="evidence" value="ECO:0007669"/>
    <property type="project" value="TreeGrafter"/>
</dbReference>
<evidence type="ECO:0000256" key="4">
    <source>
        <dbReference type="ARBA" id="ARBA00010869"/>
    </source>
</evidence>
<keyword evidence="9" id="KW-0456">Lyase</keyword>
<dbReference type="PANTHER" id="PTHR48078">
    <property type="entry name" value="THREONINE DEHYDRATASE, MITOCHONDRIAL-RELATED"/>
    <property type="match status" value="1"/>
</dbReference>
<evidence type="ECO:0000256" key="3">
    <source>
        <dbReference type="ARBA" id="ARBA00004810"/>
    </source>
</evidence>
<feature type="domain" description="ACT-like" evidence="12">
    <location>
        <begin position="277"/>
        <end position="331"/>
    </location>
</feature>
<dbReference type="Proteomes" id="UP000594638">
    <property type="component" value="Unassembled WGS sequence"/>
</dbReference>
<comment type="cofactor">
    <cofactor evidence="2">
        <name>pyridoxal 5'-phosphate</name>
        <dbReference type="ChEBI" id="CHEBI:597326"/>
    </cofactor>
</comment>
<comment type="caution">
    <text evidence="13">The sequence shown here is derived from an EMBL/GenBank/DDBJ whole genome shotgun (WGS) entry which is preliminary data.</text>
</comment>
<dbReference type="GO" id="GO:0004794">
    <property type="term" value="F:threonine deaminase activity"/>
    <property type="evidence" value="ECO:0007669"/>
    <property type="project" value="UniProtKB-EC"/>
</dbReference>
<evidence type="ECO:0000256" key="7">
    <source>
        <dbReference type="ARBA" id="ARBA00022624"/>
    </source>
</evidence>
<keyword evidence="14" id="KW-1185">Reference proteome</keyword>
<dbReference type="GO" id="GO:0009097">
    <property type="term" value="P:isoleucine biosynthetic process"/>
    <property type="evidence" value="ECO:0007669"/>
    <property type="project" value="UniProtKB-KW"/>
</dbReference>
<evidence type="ECO:0000256" key="2">
    <source>
        <dbReference type="ARBA" id="ARBA00001933"/>
    </source>
</evidence>
<dbReference type="SUPFAM" id="SSF53686">
    <property type="entry name" value="Tryptophan synthase beta subunit-like PLP-dependent enzymes"/>
    <property type="match status" value="1"/>
</dbReference>
<dbReference type="PANTHER" id="PTHR48078:SF11">
    <property type="entry name" value="THREONINE DEHYDRATASE, MITOCHONDRIAL"/>
    <property type="match status" value="1"/>
</dbReference>
<dbReference type="OrthoDB" id="4418812at2759"/>
<dbReference type="Gramene" id="OE9A024475T1">
    <property type="protein sequence ID" value="OE9A024475C1"/>
    <property type="gene ID" value="OE9A024475"/>
</dbReference>
<reference evidence="13 14" key="1">
    <citation type="submission" date="2019-12" db="EMBL/GenBank/DDBJ databases">
        <authorList>
            <person name="Alioto T."/>
            <person name="Alioto T."/>
            <person name="Gomez Garrido J."/>
        </authorList>
    </citation>
    <scope>NUCLEOTIDE SEQUENCE [LARGE SCALE GENOMIC DNA]</scope>
</reference>
<dbReference type="Gene3D" id="3.40.1020.10">
    <property type="entry name" value="Biosynthetic Threonine Deaminase, Domain 3"/>
    <property type="match status" value="1"/>
</dbReference>
<protein>
    <recommendedName>
        <fullName evidence="5">threonine ammonia-lyase</fullName>
        <ecNumber evidence="5">4.3.1.19</ecNumber>
    </recommendedName>
</protein>
<evidence type="ECO:0000313" key="14">
    <source>
        <dbReference type="Proteomes" id="UP000594638"/>
    </source>
</evidence>
<keyword evidence="8" id="KW-0663">Pyridoxal phosphate</keyword>
<dbReference type="InterPro" id="IPR036052">
    <property type="entry name" value="TrpB-like_PALP_sf"/>
</dbReference>
<dbReference type="Gene3D" id="3.40.50.1100">
    <property type="match status" value="2"/>
</dbReference>
<keyword evidence="10" id="KW-0100">Branched-chain amino acid biosynthesis</keyword>
<comment type="similarity">
    <text evidence="4">Belongs to the serine/threonine dehydratase family.</text>
</comment>